<proteinExistence type="predicted"/>
<dbReference type="PROSITE" id="PS50003">
    <property type="entry name" value="PH_DOMAIN"/>
    <property type="match status" value="1"/>
</dbReference>
<protein>
    <submittedName>
        <fullName evidence="2">Pleckstrin homology domain</fullName>
    </submittedName>
</protein>
<dbReference type="EMBL" id="JAEFBJ010000009">
    <property type="protein sequence ID" value="KAG7574302.1"/>
    <property type="molecule type" value="Genomic_DNA"/>
</dbReference>
<evidence type="ECO:0000259" key="1">
    <source>
        <dbReference type="PROSITE" id="PS50003"/>
    </source>
</evidence>
<evidence type="ECO:0000313" key="3">
    <source>
        <dbReference type="Proteomes" id="UP000694251"/>
    </source>
</evidence>
<dbReference type="InterPro" id="IPR001849">
    <property type="entry name" value="PH_domain"/>
</dbReference>
<name>A0A8T2AJ28_ARASU</name>
<dbReference type="EMBL" id="JAEFBJ010000009">
    <property type="protein sequence ID" value="KAG7574301.1"/>
    <property type="molecule type" value="Genomic_DNA"/>
</dbReference>
<keyword evidence="3" id="KW-1185">Reference proteome</keyword>
<comment type="caution">
    <text evidence="2">The sequence shown here is derived from an EMBL/GenBank/DDBJ whole genome shotgun (WGS) entry which is preliminary data.</text>
</comment>
<dbReference type="OrthoDB" id="548217at2759"/>
<organism evidence="2 3">
    <name type="scientific">Arabidopsis suecica</name>
    <name type="common">Swedish thale-cress</name>
    <name type="synonym">Cardaminopsis suecica</name>
    <dbReference type="NCBI Taxonomy" id="45249"/>
    <lineage>
        <taxon>Eukaryota</taxon>
        <taxon>Viridiplantae</taxon>
        <taxon>Streptophyta</taxon>
        <taxon>Embryophyta</taxon>
        <taxon>Tracheophyta</taxon>
        <taxon>Spermatophyta</taxon>
        <taxon>Magnoliopsida</taxon>
        <taxon>eudicotyledons</taxon>
        <taxon>Gunneridae</taxon>
        <taxon>Pentapetalae</taxon>
        <taxon>rosids</taxon>
        <taxon>malvids</taxon>
        <taxon>Brassicales</taxon>
        <taxon>Brassicaceae</taxon>
        <taxon>Camelineae</taxon>
        <taxon>Arabidopsis</taxon>
    </lineage>
</organism>
<feature type="non-terminal residue" evidence="2">
    <location>
        <position position="1"/>
    </location>
</feature>
<sequence>KTEENETKLIYFFFFSVATKNKKKGFFSSLLSFFFSVDSKKNLRIWVSLFQSSFKLISFFNPITKVSPLLMGYFSSKHRKTQNDGGERTIPINPVQTHVVNQVPEHRKHQILTPKPMKQAILQQISTPSSNPISVRDPDTILGLFSMFGSRQHGAGVNVWAAGCIFAELLLRRPFLPGSTEIDQLGKIFVLVTKDVACFLQTIIYHALAVTHDIMGCCV</sequence>
<reference evidence="2 3" key="1">
    <citation type="submission" date="2020-12" db="EMBL/GenBank/DDBJ databases">
        <title>Concerted genomic and epigenomic changes stabilize Arabidopsis allopolyploids.</title>
        <authorList>
            <person name="Chen Z."/>
        </authorList>
    </citation>
    <scope>NUCLEOTIDE SEQUENCE [LARGE SCALE GENOMIC DNA]</scope>
    <source>
        <strain evidence="2">As9502</strain>
        <tissue evidence="2">Leaf</tissue>
    </source>
</reference>
<accession>A0A8T2AJ28</accession>
<gene>
    <name evidence="2" type="ORF">ISN44_As09g024980</name>
</gene>
<evidence type="ECO:0000313" key="2">
    <source>
        <dbReference type="EMBL" id="KAG7574302.1"/>
    </source>
</evidence>
<feature type="domain" description="PH" evidence="1">
    <location>
        <begin position="1"/>
        <end position="55"/>
    </location>
</feature>
<dbReference type="Proteomes" id="UP000694251">
    <property type="component" value="Chromosome 9"/>
</dbReference>
<dbReference type="AlphaFoldDB" id="A0A8T2AJ28"/>